<dbReference type="AlphaFoldDB" id="A0A4Z0WII0"/>
<evidence type="ECO:0008006" key="4">
    <source>
        <dbReference type="Google" id="ProtNLM"/>
    </source>
</evidence>
<keyword evidence="1" id="KW-0732">Signal</keyword>
<name>A0A4Z0WII0_9GAMM</name>
<gene>
    <name evidence="2" type="ORF">E4656_04115</name>
</gene>
<protein>
    <recommendedName>
        <fullName evidence="4">DUF3352 domain-containing protein</fullName>
    </recommendedName>
</protein>
<proteinExistence type="predicted"/>
<evidence type="ECO:0000313" key="3">
    <source>
        <dbReference type="Proteomes" id="UP000297475"/>
    </source>
</evidence>
<dbReference type="EMBL" id="SRMF01000001">
    <property type="protein sequence ID" value="TGG95606.1"/>
    <property type="molecule type" value="Genomic_DNA"/>
</dbReference>
<feature type="chain" id="PRO_5021504925" description="DUF3352 domain-containing protein" evidence="1">
    <location>
        <begin position="28"/>
        <end position="689"/>
    </location>
</feature>
<sequence length="689" mass="75879">MTLISRLASTAVLATLLSATGFQALLADTNPHLADIPADSLFHYQTRLDDLVATQSLMGDIRQQTFLSTMQDLAAEDIPLFVRLQAEVERLFADGPDTVESTLGLDPQGWLTAYHAGLVAVIRVDLTSDTQLLSWLSEQGLPVATNAVQETAGGRLYPLNNDPAVPIHSHLWVSADTARFMMSPGEMTGAQIAERLEESLQAPSFADSGRVDDLISRHSLTGSDFWWFDYAGLTRAVLAADNPSLTQDLKRFVPEYRTAMDDPDMALCRAELIDFAEVTPEILWGMSDLTVQDGQLQLDRFGVLTLSDAQVLQELAALEGRLPVDLDQPGDSLLRMGLTLNVNQLGDTLLAWRNRAINADWTCPPLVELQSDLADINMAAVLAGSAMAQGAEGLILELFDMDLQAAEEEDWTSFDGLLAIRAENPQRLAMILAEALELPPGFQVPDSGDSATLPLPDAPMQVRISGDYLVVYHGEQARNRALVLGSVEHRNALFAGSMDLPGFVRHLEDLPMDSYPQPATGGMDMAGNCDALMNLTDMANHLEHLDIGGWLGMAPDGLALTQTLQVQPSASAGMPIQPGRYQLSYFEECSWFDIGEDYLGTDGQAEYAEIEGNCSVFEERFEWSADNRALIWGPREARERNSCQDDFSPWEVLEAEPVRCEVVRREPDGSFQCISQDDYSTRYRYRRLN</sequence>
<dbReference type="Proteomes" id="UP000297475">
    <property type="component" value="Unassembled WGS sequence"/>
</dbReference>
<feature type="signal peptide" evidence="1">
    <location>
        <begin position="1"/>
        <end position="27"/>
    </location>
</feature>
<organism evidence="2 3">
    <name type="scientific">Natronospirillum operosum</name>
    <dbReference type="NCBI Taxonomy" id="2759953"/>
    <lineage>
        <taxon>Bacteria</taxon>
        <taxon>Pseudomonadati</taxon>
        <taxon>Pseudomonadota</taxon>
        <taxon>Gammaproteobacteria</taxon>
        <taxon>Oceanospirillales</taxon>
        <taxon>Natronospirillaceae</taxon>
        <taxon>Natronospirillum</taxon>
    </lineage>
</organism>
<accession>A0A4Z0WII0</accession>
<dbReference type="RefSeq" id="WP_135481411.1">
    <property type="nucleotide sequence ID" value="NZ_SRMF01000001.1"/>
</dbReference>
<evidence type="ECO:0000256" key="1">
    <source>
        <dbReference type="SAM" id="SignalP"/>
    </source>
</evidence>
<keyword evidence="3" id="KW-1185">Reference proteome</keyword>
<reference evidence="2 3" key="1">
    <citation type="submission" date="2019-04" db="EMBL/GenBank/DDBJ databases">
        <title>Natronospirillum operosus gen. nov., sp. nov., a haloalkaliphilic satellite isolated from decaying biomass of laboratory culture of cyanobacterium Geitlerinema sp. and proposal of Natronospirillaceae fam. nov. and Saccharospirillaceae fam. nov.</title>
        <authorList>
            <person name="Kevbrin V."/>
            <person name="Boltyanskaya Y."/>
            <person name="Koziaeva V."/>
            <person name="Grouzdev D.S."/>
            <person name="Park M."/>
            <person name="Cho J."/>
        </authorList>
    </citation>
    <scope>NUCLEOTIDE SEQUENCE [LARGE SCALE GENOMIC DNA]</scope>
    <source>
        <strain evidence="2 3">G-116</strain>
    </source>
</reference>
<evidence type="ECO:0000313" key="2">
    <source>
        <dbReference type="EMBL" id="TGG95606.1"/>
    </source>
</evidence>
<comment type="caution">
    <text evidence="2">The sequence shown here is derived from an EMBL/GenBank/DDBJ whole genome shotgun (WGS) entry which is preliminary data.</text>
</comment>
<dbReference type="OrthoDB" id="5750169at2"/>